<evidence type="ECO:0000259" key="9">
    <source>
        <dbReference type="Pfam" id="PF12704"/>
    </source>
</evidence>
<dbReference type="PANTHER" id="PTHR30489">
    <property type="entry name" value="LIPOPROTEIN-RELEASING SYSTEM TRANSMEMBRANE PROTEIN LOLE"/>
    <property type="match status" value="1"/>
</dbReference>
<comment type="similarity">
    <text evidence="2">Belongs to the ABC-4 integral membrane protein family. LolC/E subfamily.</text>
</comment>
<reference evidence="11" key="1">
    <citation type="journal article" date="2019" name="Int. J. Syst. Evol. Microbiol.">
        <title>The Global Catalogue of Microorganisms (GCM) 10K type strain sequencing project: providing services to taxonomists for standard genome sequencing and annotation.</title>
        <authorList>
            <consortium name="The Broad Institute Genomics Platform"/>
            <consortium name="The Broad Institute Genome Sequencing Center for Infectious Disease"/>
            <person name="Wu L."/>
            <person name="Ma J."/>
        </authorList>
    </citation>
    <scope>NUCLEOTIDE SEQUENCE [LARGE SCALE GENOMIC DNA]</scope>
    <source>
        <strain evidence="11">KCTC 52042</strain>
    </source>
</reference>
<evidence type="ECO:0000313" key="10">
    <source>
        <dbReference type="EMBL" id="MFD2531669.1"/>
    </source>
</evidence>
<dbReference type="InterPro" id="IPR025857">
    <property type="entry name" value="MacB_PCD"/>
</dbReference>
<dbReference type="PANTHER" id="PTHR30489:SF0">
    <property type="entry name" value="LIPOPROTEIN-RELEASING SYSTEM TRANSMEMBRANE PROTEIN LOLE"/>
    <property type="match status" value="1"/>
</dbReference>
<comment type="caution">
    <text evidence="10">The sequence shown here is derived from an EMBL/GenBank/DDBJ whole genome shotgun (WGS) entry which is preliminary data.</text>
</comment>
<feature type="transmembrane region" description="Helical" evidence="7">
    <location>
        <begin position="372"/>
        <end position="390"/>
    </location>
</feature>
<evidence type="ECO:0000256" key="7">
    <source>
        <dbReference type="SAM" id="Phobius"/>
    </source>
</evidence>
<evidence type="ECO:0000259" key="8">
    <source>
        <dbReference type="Pfam" id="PF02687"/>
    </source>
</evidence>
<evidence type="ECO:0000256" key="5">
    <source>
        <dbReference type="ARBA" id="ARBA00022989"/>
    </source>
</evidence>
<dbReference type="Proteomes" id="UP001597460">
    <property type="component" value="Unassembled WGS sequence"/>
</dbReference>
<feature type="transmembrane region" description="Helical" evidence="7">
    <location>
        <begin position="266"/>
        <end position="292"/>
    </location>
</feature>
<evidence type="ECO:0000313" key="11">
    <source>
        <dbReference type="Proteomes" id="UP001597460"/>
    </source>
</evidence>
<feature type="domain" description="ABC3 transporter permease C-terminal" evidence="8">
    <location>
        <begin position="270"/>
        <end position="400"/>
    </location>
</feature>
<accession>A0ABW5JHW3</accession>
<keyword evidence="4 7" id="KW-0812">Transmembrane</keyword>
<organism evidence="10 11">
    <name type="scientific">Gracilimonas halophila</name>
    <dbReference type="NCBI Taxonomy" id="1834464"/>
    <lineage>
        <taxon>Bacteria</taxon>
        <taxon>Pseudomonadati</taxon>
        <taxon>Balneolota</taxon>
        <taxon>Balneolia</taxon>
        <taxon>Balneolales</taxon>
        <taxon>Balneolaceae</taxon>
        <taxon>Gracilimonas</taxon>
    </lineage>
</organism>
<keyword evidence="3" id="KW-1003">Cell membrane</keyword>
<comment type="subcellular location">
    <subcellularLocation>
        <location evidence="1">Cell membrane</location>
        <topology evidence="1">Multi-pass membrane protein</topology>
    </subcellularLocation>
</comment>
<dbReference type="InterPro" id="IPR051447">
    <property type="entry name" value="Lipoprotein-release_system"/>
</dbReference>
<sequence>MKFWAILKLSWKNVWRNPTRSGVVILAVVLGTWAGIFSTGLMNGLSMQYITNQLQTSVSHLQIHHPKYSEESLPKYYLPNPDSLVKELNKQDFIQSVTARSVIQGLASSATNTFGVTLKGIDTETDSTVSNVHTYLIEGEYLDKSARNPVLIGDDLATRLKLEIRSRLVINFQDVEGNITAGAFRVAGIFDTPNSAFDEGTVFVNRADLNRLLGRENTVHEIVTMVDNFKNADQYRDTLAQSSSLEIRSWGDVSPSLRYIDSNVDFMLYIFMTIIAIALVFGIINTMLMAVLERTQEIGMLMAIGVNRIRTFSMVMLETLFLTMVGVPVGMILSWVTIFWVGEVGIDLSAFSQGLEEYGMSTTIYPELPEGYFINIGLLMVVATLLAAIYPSIKALKLNPVQAIRKV</sequence>
<feature type="domain" description="MacB-like periplasmic core" evidence="9">
    <location>
        <begin position="22"/>
        <end position="240"/>
    </location>
</feature>
<evidence type="ECO:0000256" key="1">
    <source>
        <dbReference type="ARBA" id="ARBA00004651"/>
    </source>
</evidence>
<evidence type="ECO:0000256" key="6">
    <source>
        <dbReference type="ARBA" id="ARBA00023136"/>
    </source>
</evidence>
<dbReference type="Pfam" id="PF02687">
    <property type="entry name" value="FtsX"/>
    <property type="match status" value="1"/>
</dbReference>
<feature type="transmembrane region" description="Helical" evidence="7">
    <location>
        <begin position="312"/>
        <end position="341"/>
    </location>
</feature>
<keyword evidence="11" id="KW-1185">Reference proteome</keyword>
<feature type="transmembrane region" description="Helical" evidence="7">
    <location>
        <begin position="21"/>
        <end position="42"/>
    </location>
</feature>
<dbReference type="EMBL" id="JBHULI010000005">
    <property type="protein sequence ID" value="MFD2531669.1"/>
    <property type="molecule type" value="Genomic_DNA"/>
</dbReference>
<dbReference type="RefSeq" id="WP_390299155.1">
    <property type="nucleotide sequence ID" value="NZ_JBHULI010000005.1"/>
</dbReference>
<dbReference type="Pfam" id="PF12704">
    <property type="entry name" value="MacB_PCD"/>
    <property type="match status" value="1"/>
</dbReference>
<evidence type="ECO:0000256" key="3">
    <source>
        <dbReference type="ARBA" id="ARBA00022475"/>
    </source>
</evidence>
<evidence type="ECO:0000256" key="2">
    <source>
        <dbReference type="ARBA" id="ARBA00005236"/>
    </source>
</evidence>
<name>A0ABW5JHW3_9BACT</name>
<evidence type="ECO:0000256" key="4">
    <source>
        <dbReference type="ARBA" id="ARBA00022692"/>
    </source>
</evidence>
<keyword evidence="5 7" id="KW-1133">Transmembrane helix</keyword>
<proteinExistence type="inferred from homology"/>
<gene>
    <name evidence="10" type="ORF">ACFSVN_04340</name>
</gene>
<keyword evidence="6 7" id="KW-0472">Membrane</keyword>
<protein>
    <submittedName>
        <fullName evidence="10">ABC transporter permease</fullName>
    </submittedName>
</protein>
<dbReference type="InterPro" id="IPR003838">
    <property type="entry name" value="ABC3_permease_C"/>
</dbReference>